<dbReference type="STRING" id="1137138.A0A067NEF6"/>
<organism evidence="3 4">
    <name type="scientific">Pleurotus ostreatus (strain PC15)</name>
    <name type="common">Oyster mushroom</name>
    <dbReference type="NCBI Taxonomy" id="1137138"/>
    <lineage>
        <taxon>Eukaryota</taxon>
        <taxon>Fungi</taxon>
        <taxon>Dikarya</taxon>
        <taxon>Basidiomycota</taxon>
        <taxon>Agaricomycotina</taxon>
        <taxon>Agaricomycetes</taxon>
        <taxon>Agaricomycetidae</taxon>
        <taxon>Agaricales</taxon>
        <taxon>Pleurotineae</taxon>
        <taxon>Pleurotaceae</taxon>
        <taxon>Pleurotus</taxon>
    </lineage>
</organism>
<dbReference type="InterPro" id="IPR048781">
    <property type="entry name" value="Sos7_CC"/>
</dbReference>
<dbReference type="EMBL" id="KL198010">
    <property type="protein sequence ID" value="KDQ26234.1"/>
    <property type="molecule type" value="Genomic_DNA"/>
</dbReference>
<dbReference type="GO" id="GO:0051315">
    <property type="term" value="P:attachment of mitotic spindle microtubules to kinetochore"/>
    <property type="evidence" value="ECO:0007669"/>
    <property type="project" value="TreeGrafter"/>
</dbReference>
<dbReference type="GO" id="GO:0034501">
    <property type="term" value="P:protein localization to kinetochore"/>
    <property type="evidence" value="ECO:0007669"/>
    <property type="project" value="InterPro"/>
</dbReference>
<feature type="coiled-coil region" evidence="1">
    <location>
        <begin position="175"/>
        <end position="233"/>
    </location>
</feature>
<evidence type="ECO:0000256" key="1">
    <source>
        <dbReference type="SAM" id="Coils"/>
    </source>
</evidence>
<dbReference type="OrthoDB" id="18959at2759"/>
<dbReference type="PANTHER" id="PTHR37329:SF1">
    <property type="entry name" value="KINETOCHORE PROTEIN SOS7"/>
    <property type="match status" value="1"/>
</dbReference>
<gene>
    <name evidence="3" type="ORF">PLEOSDRAFT_31526</name>
</gene>
<evidence type="ECO:0000313" key="4">
    <source>
        <dbReference type="Proteomes" id="UP000027073"/>
    </source>
</evidence>
<dbReference type="Proteomes" id="UP000027073">
    <property type="component" value="Unassembled WGS sequence"/>
</dbReference>
<dbReference type="HOGENOM" id="CLU_062075_0_0_1"/>
<dbReference type="AlphaFoldDB" id="A0A067NEF6"/>
<dbReference type="GO" id="GO:0000776">
    <property type="term" value="C:kinetochore"/>
    <property type="evidence" value="ECO:0007669"/>
    <property type="project" value="InterPro"/>
</dbReference>
<dbReference type="InParanoid" id="A0A067NEF6"/>
<keyword evidence="1" id="KW-0175">Coiled coil</keyword>
<protein>
    <recommendedName>
        <fullName evidence="2">Kinetochore protein Sos7 coiled-coil domain-containing protein</fullName>
    </recommendedName>
</protein>
<evidence type="ECO:0000259" key="2">
    <source>
        <dbReference type="Pfam" id="PF20882"/>
    </source>
</evidence>
<proteinExistence type="predicted"/>
<accession>A0A067NEF6</accession>
<feature type="domain" description="Kinetochore protein Sos7 coiled-coil" evidence="2">
    <location>
        <begin position="58"/>
        <end position="133"/>
    </location>
</feature>
<dbReference type="InterPro" id="IPR037475">
    <property type="entry name" value="Sos7"/>
</dbReference>
<dbReference type="Pfam" id="PF20882">
    <property type="entry name" value="Sos7"/>
    <property type="match status" value="1"/>
</dbReference>
<name>A0A067NEF6_PLEO1</name>
<reference evidence="4" key="1">
    <citation type="journal article" date="2014" name="Proc. Natl. Acad. Sci. U.S.A.">
        <title>Extensive sampling of basidiomycete genomes demonstrates inadequacy of the white-rot/brown-rot paradigm for wood decay fungi.</title>
        <authorList>
            <person name="Riley R."/>
            <person name="Salamov A.A."/>
            <person name="Brown D.W."/>
            <person name="Nagy L.G."/>
            <person name="Floudas D."/>
            <person name="Held B.W."/>
            <person name="Levasseur A."/>
            <person name="Lombard V."/>
            <person name="Morin E."/>
            <person name="Otillar R."/>
            <person name="Lindquist E.A."/>
            <person name="Sun H."/>
            <person name="LaButti K.M."/>
            <person name="Schmutz J."/>
            <person name="Jabbour D."/>
            <person name="Luo H."/>
            <person name="Baker S.E."/>
            <person name="Pisabarro A.G."/>
            <person name="Walton J.D."/>
            <person name="Blanchette R.A."/>
            <person name="Henrissat B."/>
            <person name="Martin F."/>
            <person name="Cullen D."/>
            <person name="Hibbett D.S."/>
            <person name="Grigoriev I.V."/>
        </authorList>
    </citation>
    <scope>NUCLEOTIDE SEQUENCE [LARGE SCALE GENOMIC DNA]</scope>
    <source>
        <strain evidence="4">PC15</strain>
    </source>
</reference>
<evidence type="ECO:0000313" key="3">
    <source>
        <dbReference type="EMBL" id="KDQ26234.1"/>
    </source>
</evidence>
<dbReference type="VEuPathDB" id="FungiDB:PLEOSDRAFT_31526"/>
<dbReference type="PANTHER" id="PTHR37329">
    <property type="entry name" value="KINETOCHORE PROTEIN SOS7"/>
    <property type="match status" value="1"/>
</dbReference>
<sequence length="356" mass="39847">MSSFRPEDIEALAAQLAAASSQLNIVKSVEQFNSPEDESADAKDPALVASDLAAQTAFLRKLKFAYLEQNAKDKYVKTIVSDIDDAPIVTADDNKALFASNEKMKHQLKSAKESLYQTQKNIRELAPTVEQEYDKAQNLTMRASALSQKIIDARLDLIRLRQTHPHPRLTIPLADQKLVDQVAEMQTLNDELEEAQRQMHKVKERIRAGTSEAERLRMERAETEHAVRKIKDRAAADAQNERLLVSLYDWYVYTSSLALHRSIHGLVAAESISDNELRLQYRIDSSPPFDLTIGLIFEPTTRKLASVAVSTHPEDALEGLGFPENAMDEIIGVNVQRNDPHNVVSAIVARVRGGQQ</sequence>